<evidence type="ECO:0000256" key="1">
    <source>
        <dbReference type="SAM" id="MobiDB-lite"/>
    </source>
</evidence>
<dbReference type="EMBL" id="SDIL01000042">
    <property type="protein sequence ID" value="RXK38745.1"/>
    <property type="molecule type" value="Genomic_DNA"/>
</dbReference>
<dbReference type="Proteomes" id="UP000289152">
    <property type="component" value="Unassembled WGS sequence"/>
</dbReference>
<dbReference type="InParanoid" id="A0A4Q1BLR1"/>
<sequence>MHQTGELVDGWLGYEWTPEVEQAYMSQNTIIVGGPEYDYDESELYNDEESWNEGEEIQQELRYNDTYTITQGREMTQEEEYATLAGGEIPKTDREGRRLARIAHDLENSNRRLVTTRKRKSKSTAAQGSQTARTTVSTSDAQGGPSTLTGMEHVDESSSTQVAPTTKPVVTRASDSHKFWDTLNREQ</sequence>
<dbReference type="AlphaFoldDB" id="A0A4Q1BLR1"/>
<proteinExistence type="predicted"/>
<protein>
    <submittedName>
        <fullName evidence="2">Uncharacterized protein</fullName>
    </submittedName>
</protein>
<gene>
    <name evidence="2" type="ORF">M231_03921</name>
</gene>
<name>A0A4Q1BLR1_TREME</name>
<feature type="compositionally biased region" description="Basic and acidic residues" evidence="1">
    <location>
        <begin position="174"/>
        <end position="187"/>
    </location>
</feature>
<feature type="compositionally biased region" description="Polar residues" evidence="1">
    <location>
        <begin position="123"/>
        <end position="149"/>
    </location>
</feature>
<keyword evidence="3" id="KW-1185">Reference proteome</keyword>
<evidence type="ECO:0000313" key="2">
    <source>
        <dbReference type="EMBL" id="RXK38745.1"/>
    </source>
</evidence>
<reference evidence="2 3" key="1">
    <citation type="submission" date="2016-06" db="EMBL/GenBank/DDBJ databases">
        <title>Evolution of pathogenesis and genome organization in the Tremellales.</title>
        <authorList>
            <person name="Cuomo C."/>
            <person name="Litvintseva A."/>
            <person name="Heitman J."/>
            <person name="Chen Y."/>
            <person name="Sun S."/>
            <person name="Springer D."/>
            <person name="Dromer F."/>
            <person name="Young S."/>
            <person name="Zeng Q."/>
            <person name="Chapman S."/>
            <person name="Gujja S."/>
            <person name="Saif S."/>
            <person name="Birren B."/>
        </authorList>
    </citation>
    <scope>NUCLEOTIDE SEQUENCE [LARGE SCALE GENOMIC DNA]</scope>
    <source>
        <strain evidence="2 3">ATCC 28783</strain>
    </source>
</reference>
<comment type="caution">
    <text evidence="2">The sequence shown here is derived from an EMBL/GenBank/DDBJ whole genome shotgun (WGS) entry which is preliminary data.</text>
</comment>
<organism evidence="2 3">
    <name type="scientific">Tremella mesenterica</name>
    <name type="common">Jelly fungus</name>
    <dbReference type="NCBI Taxonomy" id="5217"/>
    <lineage>
        <taxon>Eukaryota</taxon>
        <taxon>Fungi</taxon>
        <taxon>Dikarya</taxon>
        <taxon>Basidiomycota</taxon>
        <taxon>Agaricomycotina</taxon>
        <taxon>Tremellomycetes</taxon>
        <taxon>Tremellales</taxon>
        <taxon>Tremellaceae</taxon>
        <taxon>Tremella</taxon>
    </lineage>
</organism>
<dbReference type="VEuPathDB" id="FungiDB:TREMEDRAFT_64843"/>
<evidence type="ECO:0000313" key="3">
    <source>
        <dbReference type="Proteomes" id="UP000289152"/>
    </source>
</evidence>
<accession>A0A4Q1BLR1</accession>
<feature type="region of interest" description="Disordered" evidence="1">
    <location>
        <begin position="111"/>
        <end position="187"/>
    </location>
</feature>